<dbReference type="Gene3D" id="3.40.50.300">
    <property type="entry name" value="P-loop containing nucleotide triphosphate hydrolases"/>
    <property type="match status" value="1"/>
</dbReference>
<dbReference type="EMBL" id="BBPA01000018">
    <property type="protein sequence ID" value="GAL92010.1"/>
    <property type="molecule type" value="Genomic_DNA"/>
</dbReference>
<gene>
    <name evidence="1" type="ORF">N44_00298</name>
</gene>
<accession>A0A0A1VQL3</accession>
<dbReference type="Proteomes" id="UP000030321">
    <property type="component" value="Unassembled WGS sequence"/>
</dbReference>
<name>A0A0A1VQL3_MICAE</name>
<dbReference type="Pfam" id="PF13469">
    <property type="entry name" value="Sulfotransfer_3"/>
    <property type="match status" value="1"/>
</dbReference>
<proteinExistence type="predicted"/>
<evidence type="ECO:0008006" key="3">
    <source>
        <dbReference type="Google" id="ProtNLM"/>
    </source>
</evidence>
<organism evidence="1 2">
    <name type="scientific">Microcystis aeruginosa NIES-44</name>
    <dbReference type="NCBI Taxonomy" id="449439"/>
    <lineage>
        <taxon>Bacteria</taxon>
        <taxon>Bacillati</taxon>
        <taxon>Cyanobacteriota</taxon>
        <taxon>Cyanophyceae</taxon>
        <taxon>Oscillatoriophycideae</taxon>
        <taxon>Chroococcales</taxon>
        <taxon>Microcystaceae</taxon>
        <taxon>Microcystis</taxon>
    </lineage>
</organism>
<reference evidence="2" key="1">
    <citation type="journal article" date="2015" name="Genome">
        <title>Whole Genome Sequence of the Non-Microcystin-Producing Microcystis aeruginosa Strain NIES-44.</title>
        <authorList>
            <person name="Okano K."/>
            <person name="Miyata N."/>
            <person name="Ozaki Y."/>
        </authorList>
    </citation>
    <scope>NUCLEOTIDE SEQUENCE [LARGE SCALE GENOMIC DNA]</scope>
    <source>
        <strain evidence="2">NIES-44</strain>
    </source>
</reference>
<sequence>MSVLQPLFILASPRSFTSLTCGMLGQHPDLYGVAELNLFYTDNVKNYLQIFRDEGQFRRTHGLHRVIAQLFAGEQTIESIQLAHRWLMNRYHWSNGDIYWELCKKVQPLRIVDKSPAYSLFPESLVRIRETFPDAYFLHLVRHPRAQGESVMNLMPNVRYGKIIVKKVFSISDTKTVNPTMINTLDTSQEKPVLDYQFLWYRMQYRIMEFMKTIPPERQMRLRGEDILGNPPHYFEMISNWLKISWSDAAYEAMLHPEDSPFSSPGPLGAQFGNDPNFMKNPVFRPRNIKIPKLEGSLPWRSDGKGFAPKVIELARELGYE</sequence>
<protein>
    <recommendedName>
        <fullName evidence="3">Sulfotransferase</fullName>
    </recommendedName>
</protein>
<comment type="caution">
    <text evidence="1">The sequence shown here is derived from an EMBL/GenBank/DDBJ whole genome shotgun (WGS) entry which is preliminary data.</text>
</comment>
<evidence type="ECO:0000313" key="2">
    <source>
        <dbReference type="Proteomes" id="UP000030321"/>
    </source>
</evidence>
<dbReference type="SUPFAM" id="SSF52540">
    <property type="entry name" value="P-loop containing nucleoside triphosphate hydrolases"/>
    <property type="match status" value="1"/>
</dbReference>
<dbReference type="AlphaFoldDB" id="A0A0A1VQL3"/>
<dbReference type="RefSeq" id="WP_045357573.1">
    <property type="nucleotide sequence ID" value="NZ_BBPA01000018.1"/>
</dbReference>
<dbReference type="InterPro" id="IPR027417">
    <property type="entry name" value="P-loop_NTPase"/>
</dbReference>
<evidence type="ECO:0000313" key="1">
    <source>
        <dbReference type="EMBL" id="GAL92010.1"/>
    </source>
</evidence>